<name>A0ABU3BHQ6_9FLAO</name>
<dbReference type="EMBL" id="JAVRHU010000002">
    <property type="protein sequence ID" value="MDT0621696.1"/>
    <property type="molecule type" value="Genomic_DNA"/>
</dbReference>
<feature type="transmembrane region" description="Helical" evidence="7">
    <location>
        <begin position="143"/>
        <end position="162"/>
    </location>
</feature>
<feature type="transmembrane region" description="Helical" evidence="7">
    <location>
        <begin position="266"/>
        <end position="290"/>
    </location>
</feature>
<sequence>MFKKIGPGVLVAAAFIGPGTITACTIAGVSFGYALLWAMLLSIIATMVLQEMAARLGIITQKGLADVIKQELRNKWVKGTIIAIVLGAILIGNAAYEAGNIGGASLGLAAIFGKAYVEFYPIIIGIVSFVLLWLGTYKSLEKIFFALIALMSLSFIITAILTKPDLGGIVSGLFIPSMPSDSLLTVIALVGTTVVPYNLFLHASLVNEKWKSKTDLKVARWDTIISIALGGLVSMCVIIAAASIPSNEVTGAGDLALGLEPLFGDMARYFMGIGLFAAGITSSITAPLAAAYVANSCFGWNASLKDWKFRMVWISILSIGVVFLSFGIKPIEVIKFAQIANGILLPAIAILLVWIVNKASVMGTNKNTIAQNVIGYAIVLFSLFLGLKSIFKVMGLY</sequence>
<evidence type="ECO:0000313" key="9">
    <source>
        <dbReference type="Proteomes" id="UP001250662"/>
    </source>
</evidence>
<dbReference type="PANTHER" id="PTHR11706">
    <property type="entry name" value="SOLUTE CARRIER PROTEIN FAMILY 11 MEMBER"/>
    <property type="match status" value="1"/>
</dbReference>
<evidence type="ECO:0000256" key="6">
    <source>
        <dbReference type="ARBA" id="ARBA00023136"/>
    </source>
</evidence>
<feature type="transmembrane region" description="Helical" evidence="7">
    <location>
        <begin position="334"/>
        <end position="357"/>
    </location>
</feature>
<organism evidence="8 9">
    <name type="scientific">Croceitalea vernalis</name>
    <dbReference type="NCBI Taxonomy" id="3075599"/>
    <lineage>
        <taxon>Bacteria</taxon>
        <taxon>Pseudomonadati</taxon>
        <taxon>Bacteroidota</taxon>
        <taxon>Flavobacteriia</taxon>
        <taxon>Flavobacteriales</taxon>
        <taxon>Flavobacteriaceae</taxon>
        <taxon>Croceitalea</taxon>
    </lineage>
</organism>
<reference evidence="8 9" key="1">
    <citation type="submission" date="2023-09" db="EMBL/GenBank/DDBJ databases">
        <authorList>
            <person name="Rey-Velasco X."/>
        </authorList>
    </citation>
    <scope>NUCLEOTIDE SEQUENCE [LARGE SCALE GENOMIC DNA]</scope>
    <source>
        <strain evidence="8 9">P007</strain>
    </source>
</reference>
<keyword evidence="5 7" id="KW-1133">Transmembrane helix</keyword>
<keyword evidence="6 7" id="KW-0472">Membrane</keyword>
<dbReference type="NCBIfam" id="NF037982">
    <property type="entry name" value="Nramp_1"/>
    <property type="match status" value="1"/>
</dbReference>
<keyword evidence="9" id="KW-1185">Reference proteome</keyword>
<dbReference type="PANTHER" id="PTHR11706:SF33">
    <property type="entry name" value="NATURAL RESISTANCE-ASSOCIATED MACROPHAGE PROTEIN 2"/>
    <property type="match status" value="1"/>
</dbReference>
<feature type="transmembrane region" description="Helical" evidence="7">
    <location>
        <begin position="224"/>
        <end position="246"/>
    </location>
</feature>
<proteinExistence type="predicted"/>
<dbReference type="Pfam" id="PF01566">
    <property type="entry name" value="Nramp"/>
    <property type="match status" value="1"/>
</dbReference>
<evidence type="ECO:0000256" key="2">
    <source>
        <dbReference type="ARBA" id="ARBA00022448"/>
    </source>
</evidence>
<evidence type="ECO:0000256" key="7">
    <source>
        <dbReference type="SAM" id="Phobius"/>
    </source>
</evidence>
<feature type="transmembrane region" description="Helical" evidence="7">
    <location>
        <begin position="33"/>
        <end position="54"/>
    </location>
</feature>
<comment type="subcellular location">
    <subcellularLocation>
        <location evidence="1">Membrane</location>
        <topology evidence="1">Multi-pass membrane protein</topology>
    </subcellularLocation>
</comment>
<keyword evidence="3 7" id="KW-0812">Transmembrane</keyword>
<accession>A0ABU3BHQ6</accession>
<dbReference type="PROSITE" id="PS51257">
    <property type="entry name" value="PROKAR_LIPOPROTEIN"/>
    <property type="match status" value="1"/>
</dbReference>
<protein>
    <submittedName>
        <fullName evidence="8">Nramp family divalent metal transporter</fullName>
    </submittedName>
</protein>
<keyword evidence="4" id="KW-0769">Symport</keyword>
<comment type="caution">
    <text evidence="8">The sequence shown here is derived from an EMBL/GenBank/DDBJ whole genome shotgun (WGS) entry which is preliminary data.</text>
</comment>
<dbReference type="RefSeq" id="WP_311387729.1">
    <property type="nucleotide sequence ID" value="NZ_JAVRHU010000002.1"/>
</dbReference>
<feature type="transmembrane region" description="Helical" evidence="7">
    <location>
        <begin position="116"/>
        <end position="136"/>
    </location>
</feature>
<feature type="transmembrane region" description="Helical" evidence="7">
    <location>
        <begin position="75"/>
        <end position="96"/>
    </location>
</feature>
<evidence type="ECO:0000256" key="1">
    <source>
        <dbReference type="ARBA" id="ARBA00004141"/>
    </source>
</evidence>
<dbReference type="Proteomes" id="UP001250662">
    <property type="component" value="Unassembled WGS sequence"/>
</dbReference>
<evidence type="ECO:0000313" key="8">
    <source>
        <dbReference type="EMBL" id="MDT0621696.1"/>
    </source>
</evidence>
<gene>
    <name evidence="8" type="ORF">RM520_08660</name>
</gene>
<keyword evidence="2" id="KW-0813">Transport</keyword>
<feature type="transmembrane region" description="Helical" evidence="7">
    <location>
        <begin position="311"/>
        <end position="328"/>
    </location>
</feature>
<feature type="transmembrane region" description="Helical" evidence="7">
    <location>
        <begin position="182"/>
        <end position="203"/>
    </location>
</feature>
<evidence type="ECO:0000256" key="3">
    <source>
        <dbReference type="ARBA" id="ARBA00022692"/>
    </source>
</evidence>
<evidence type="ECO:0000256" key="5">
    <source>
        <dbReference type="ARBA" id="ARBA00022989"/>
    </source>
</evidence>
<evidence type="ECO:0000256" key="4">
    <source>
        <dbReference type="ARBA" id="ARBA00022847"/>
    </source>
</evidence>
<dbReference type="InterPro" id="IPR001046">
    <property type="entry name" value="NRAMP_fam"/>
</dbReference>
<dbReference type="PRINTS" id="PR00447">
    <property type="entry name" value="NATRESASSCMP"/>
</dbReference>
<feature type="transmembrane region" description="Helical" evidence="7">
    <location>
        <begin position="369"/>
        <end position="391"/>
    </location>
</feature>